<evidence type="ECO:0000313" key="2">
    <source>
        <dbReference type="EMBL" id="MBB4861381.1"/>
    </source>
</evidence>
<feature type="region of interest" description="Disordered" evidence="1">
    <location>
        <begin position="1"/>
        <end position="92"/>
    </location>
</feature>
<evidence type="ECO:0000313" key="3">
    <source>
        <dbReference type="Proteomes" id="UP000566995"/>
    </source>
</evidence>
<dbReference type="RefSeq" id="WP_184585649.1">
    <property type="nucleotide sequence ID" value="NZ_JACHLI010000001.1"/>
</dbReference>
<protein>
    <submittedName>
        <fullName evidence="2">Uncharacterized protein</fullName>
    </submittedName>
</protein>
<dbReference type="EMBL" id="JACHLI010000001">
    <property type="protein sequence ID" value="MBB4861381.1"/>
    <property type="molecule type" value="Genomic_DNA"/>
</dbReference>
<feature type="compositionally biased region" description="Pro residues" evidence="1">
    <location>
        <begin position="73"/>
        <end position="85"/>
    </location>
</feature>
<organism evidence="2 3">
    <name type="scientific">Pseudomonas nitroreducens</name>
    <dbReference type="NCBI Taxonomy" id="46680"/>
    <lineage>
        <taxon>Bacteria</taxon>
        <taxon>Pseudomonadati</taxon>
        <taxon>Pseudomonadota</taxon>
        <taxon>Gammaproteobacteria</taxon>
        <taxon>Pseudomonadales</taxon>
        <taxon>Pseudomonadaceae</taxon>
        <taxon>Pseudomonas</taxon>
    </lineage>
</organism>
<feature type="compositionally biased region" description="Acidic residues" evidence="1">
    <location>
        <begin position="18"/>
        <end position="27"/>
    </location>
</feature>
<gene>
    <name evidence="2" type="ORF">HNP46_000192</name>
</gene>
<comment type="caution">
    <text evidence="2">The sequence shown here is derived from an EMBL/GenBank/DDBJ whole genome shotgun (WGS) entry which is preliminary data.</text>
</comment>
<name>A0A7W7NYE9_PSENT</name>
<reference evidence="2 3" key="1">
    <citation type="submission" date="2020-08" db="EMBL/GenBank/DDBJ databases">
        <title>Functional genomics of gut bacteria from endangered species of beetles.</title>
        <authorList>
            <person name="Carlos-Shanley C."/>
        </authorList>
    </citation>
    <scope>NUCLEOTIDE SEQUENCE [LARGE SCALE GENOMIC DNA]</scope>
    <source>
        <strain evidence="2 3">S00179</strain>
    </source>
</reference>
<proteinExistence type="predicted"/>
<sequence length="470" mass="52871">MSEVKGHAGTGRSLKDLLEEDDEDFELGNDIQEMSARHRAWLDDATPPAMRKNPNPPGTPPNHYAPRSTSAPPKAPSPPVAPAKKPPTTSSQPKSFVFYKALQAYVQALREAVGIYLNVISNNPGLSKEELKAKVSVMCKDHLTLIDLVLDVNGAPNADVMARLWRRLVGGNLSKMYDRASFAQLEGVVEVSKQWLLETEEFNEYRLEEATSDSMLTVKLELYNGALTAFQDLDGLWGVWMPHEVVQALQKAALALSKEVAFTWSRQVDITDKELLFKSLLNPTLQLASRAYVEALCEQLPELDYLEHDPQMPLPLLESVIAELDMGYSGKALEDLLVRMRTMAKAYADNAKVPKLGQVETLRWRSAYLKGLDKLMGESWSEAGERLIDDLSAMSVAQREEYTIKHPTMEFSLFERSFKDRLDTLEDPLIDIEPDLKEILPRARRHMSWVWGISDAMIAAKNDGKPEDYR</sequence>
<evidence type="ECO:0000256" key="1">
    <source>
        <dbReference type="SAM" id="MobiDB-lite"/>
    </source>
</evidence>
<dbReference type="Proteomes" id="UP000566995">
    <property type="component" value="Unassembled WGS sequence"/>
</dbReference>
<dbReference type="AlphaFoldDB" id="A0A7W7NYE9"/>
<accession>A0A7W7NYE9</accession>